<comment type="caution">
    <text evidence="3">The sequence shown here is derived from an EMBL/GenBank/DDBJ whole genome shotgun (WGS) entry which is preliminary data.</text>
</comment>
<dbReference type="RefSeq" id="WP_146898344.1">
    <property type="nucleotide sequence ID" value="NZ_BAAARM010000001.1"/>
</dbReference>
<dbReference type="SUPFAM" id="SSF55785">
    <property type="entry name" value="PYP-like sensor domain (PAS domain)"/>
    <property type="match status" value="1"/>
</dbReference>
<dbReference type="OrthoDB" id="319881at2"/>
<sequence>MVNSAASGPTSDDAGDLAARALRDSDAAVVISAAAVPEPVIAWVNGAFTRATGYPGPEAVGRGVGLLHGPGTDPVQVRRLARARGEGRSEVVTLLCYRRDGSTSWNHVAVSPVRDDAGRLTHWIDVHTDVTDSVDAPGRVPGDVVPGRRRGTGLGIVARVSELLADGDGARTLTAIADLLMQDVVTWAGFFLDDGGLRPAEDVEVGDVAPARARRHGPAPRTTVHEQALDLAEAHSAVDAAPDPVQQLLDGTLTGPLELALDADLPPRSAAGWLVRHLRERLAGTSVPVDRVTVLPVDGRERVLGLLVVVLPAEVAGVPGPAESVRTVLHLTARRVGMAVENQRLHAREHHIAQALQRAMLPVQAEVDGLDVWSHYAPSAAHAQVGGDWYDVLQVNPGVVVVVVGDVVGHDVEAAASMGQLRSVVRAYAFDQPSPGRVLQRVDQLVVGMRIPRAASLVLTTLTRTGDGWDLEYSRAGHLPPMLVRPSGVQPLTGALGLLVGYGGTARTSRRERLLPGDVLVFYTDGLVERRDRSLRDGMEALEAACAELSATDAAGIGEQLLARFGDAPEDDLAVVVVRVPDPGGESLAPGDQERRQRRWLLPNEAASIARARHAVLRTCHAWDFPDAPAAELVVSELVANAVLHGWGDVALRLADRGDGLRIEVEEANPAPPVPTEGHADAVGGYGMQIVERLADWGWHASGTGKLVWAHVRPVRRR</sequence>
<dbReference type="Proteomes" id="UP000321181">
    <property type="component" value="Unassembled WGS sequence"/>
</dbReference>
<organism evidence="3 4">
    <name type="scientific">Cellulomonas aerilata</name>
    <dbReference type="NCBI Taxonomy" id="515326"/>
    <lineage>
        <taxon>Bacteria</taxon>
        <taxon>Bacillati</taxon>
        <taxon>Actinomycetota</taxon>
        <taxon>Actinomycetes</taxon>
        <taxon>Micrococcales</taxon>
        <taxon>Cellulomonadaceae</taxon>
        <taxon>Cellulomonas</taxon>
    </lineage>
</organism>
<dbReference type="Gene3D" id="3.30.565.10">
    <property type="entry name" value="Histidine kinase-like ATPase, C-terminal domain"/>
    <property type="match status" value="1"/>
</dbReference>
<dbReference type="PANTHER" id="PTHR43156:SF2">
    <property type="entry name" value="STAGE II SPORULATION PROTEIN E"/>
    <property type="match status" value="1"/>
</dbReference>
<dbReference type="Pfam" id="PF07228">
    <property type="entry name" value="SpoIIE"/>
    <property type="match status" value="1"/>
</dbReference>
<evidence type="ECO:0000313" key="3">
    <source>
        <dbReference type="EMBL" id="GEO32289.1"/>
    </source>
</evidence>
<protein>
    <recommendedName>
        <fullName evidence="2">PAC domain-containing protein</fullName>
    </recommendedName>
</protein>
<accession>A0A512D737</accession>
<dbReference type="PANTHER" id="PTHR43156">
    <property type="entry name" value="STAGE II SPORULATION PROTEIN E-RELATED"/>
    <property type="match status" value="1"/>
</dbReference>
<evidence type="ECO:0000313" key="4">
    <source>
        <dbReference type="Proteomes" id="UP000321181"/>
    </source>
</evidence>
<dbReference type="SUPFAM" id="SSF81606">
    <property type="entry name" value="PP2C-like"/>
    <property type="match status" value="1"/>
</dbReference>
<gene>
    <name evidence="3" type="ORF">CAE01nite_00140</name>
</gene>
<dbReference type="EMBL" id="BJYY01000001">
    <property type="protein sequence ID" value="GEO32289.1"/>
    <property type="molecule type" value="Genomic_DNA"/>
</dbReference>
<dbReference type="InterPro" id="IPR000014">
    <property type="entry name" value="PAS"/>
</dbReference>
<dbReference type="GO" id="GO:0016791">
    <property type="term" value="F:phosphatase activity"/>
    <property type="evidence" value="ECO:0007669"/>
    <property type="project" value="TreeGrafter"/>
</dbReference>
<dbReference type="CDD" id="cd00130">
    <property type="entry name" value="PAS"/>
    <property type="match status" value="1"/>
</dbReference>
<dbReference type="InterPro" id="IPR001932">
    <property type="entry name" value="PPM-type_phosphatase-like_dom"/>
</dbReference>
<keyword evidence="1" id="KW-0378">Hydrolase</keyword>
<reference evidence="3 4" key="1">
    <citation type="submission" date="2019-07" db="EMBL/GenBank/DDBJ databases">
        <title>Whole genome shotgun sequence of Cellulomonas aerilata NBRC 106308.</title>
        <authorList>
            <person name="Hosoyama A."/>
            <person name="Uohara A."/>
            <person name="Ohji S."/>
            <person name="Ichikawa N."/>
        </authorList>
    </citation>
    <scope>NUCLEOTIDE SEQUENCE [LARGE SCALE GENOMIC DNA]</scope>
    <source>
        <strain evidence="3 4">NBRC 106308</strain>
    </source>
</reference>
<dbReference type="Gene3D" id="3.30.450.20">
    <property type="entry name" value="PAS domain"/>
    <property type="match status" value="1"/>
</dbReference>
<evidence type="ECO:0000256" key="1">
    <source>
        <dbReference type="ARBA" id="ARBA00022801"/>
    </source>
</evidence>
<feature type="domain" description="PAC" evidence="2">
    <location>
        <begin position="88"/>
        <end position="142"/>
    </location>
</feature>
<dbReference type="Gene3D" id="3.60.40.10">
    <property type="entry name" value="PPM-type phosphatase domain"/>
    <property type="match status" value="1"/>
</dbReference>
<dbReference type="SMART" id="SM00086">
    <property type="entry name" value="PAC"/>
    <property type="match status" value="1"/>
</dbReference>
<dbReference type="NCBIfam" id="TIGR00229">
    <property type="entry name" value="sensory_box"/>
    <property type="match status" value="1"/>
</dbReference>
<keyword evidence="4" id="KW-1185">Reference proteome</keyword>
<proteinExistence type="predicted"/>
<name>A0A512D737_9CELL</name>
<dbReference type="Pfam" id="PF13581">
    <property type="entry name" value="HATPase_c_2"/>
    <property type="match status" value="1"/>
</dbReference>
<dbReference type="InterPro" id="IPR003594">
    <property type="entry name" value="HATPase_dom"/>
</dbReference>
<dbReference type="AlphaFoldDB" id="A0A512D737"/>
<dbReference type="CDD" id="cd16936">
    <property type="entry name" value="HATPase_RsbW-like"/>
    <property type="match status" value="1"/>
</dbReference>
<dbReference type="PROSITE" id="PS50113">
    <property type="entry name" value="PAC"/>
    <property type="match status" value="1"/>
</dbReference>
<dbReference type="InterPro" id="IPR001610">
    <property type="entry name" value="PAC"/>
</dbReference>
<dbReference type="InterPro" id="IPR036890">
    <property type="entry name" value="HATPase_C_sf"/>
</dbReference>
<dbReference type="InterPro" id="IPR052016">
    <property type="entry name" value="Bact_Sigma-Reg"/>
</dbReference>
<dbReference type="InterPro" id="IPR000700">
    <property type="entry name" value="PAS-assoc_C"/>
</dbReference>
<dbReference type="InterPro" id="IPR036457">
    <property type="entry name" value="PPM-type-like_dom_sf"/>
</dbReference>
<evidence type="ECO:0000259" key="2">
    <source>
        <dbReference type="PROSITE" id="PS50113"/>
    </source>
</evidence>
<dbReference type="Pfam" id="PF13426">
    <property type="entry name" value="PAS_9"/>
    <property type="match status" value="1"/>
</dbReference>
<dbReference type="InterPro" id="IPR035965">
    <property type="entry name" value="PAS-like_dom_sf"/>
</dbReference>
<dbReference type="SMART" id="SM00331">
    <property type="entry name" value="PP2C_SIG"/>
    <property type="match status" value="1"/>
</dbReference>